<evidence type="ECO:0000313" key="7">
    <source>
        <dbReference type="EMBL" id="SHJ44337.1"/>
    </source>
</evidence>
<feature type="transmembrane region" description="Helical" evidence="5">
    <location>
        <begin position="392"/>
        <end position="413"/>
    </location>
</feature>
<accession>A0A1M6JCC6</accession>
<feature type="transmembrane region" description="Helical" evidence="5">
    <location>
        <begin position="101"/>
        <end position="118"/>
    </location>
</feature>
<keyword evidence="2 5" id="KW-0812">Transmembrane</keyword>
<dbReference type="EMBL" id="LT670844">
    <property type="protein sequence ID" value="SHJ44337.1"/>
    <property type="molecule type" value="Genomic_DNA"/>
</dbReference>
<feature type="transmembrane region" description="Helical" evidence="5">
    <location>
        <begin position="351"/>
        <end position="372"/>
    </location>
</feature>
<feature type="transmembrane region" description="Helical" evidence="5">
    <location>
        <begin position="235"/>
        <end position="252"/>
    </location>
</feature>
<evidence type="ECO:0000256" key="3">
    <source>
        <dbReference type="ARBA" id="ARBA00022989"/>
    </source>
</evidence>
<dbReference type="Proteomes" id="UP000189935">
    <property type="component" value="Chromosome I"/>
</dbReference>
<evidence type="ECO:0000256" key="1">
    <source>
        <dbReference type="ARBA" id="ARBA00004141"/>
    </source>
</evidence>
<evidence type="ECO:0000256" key="5">
    <source>
        <dbReference type="SAM" id="Phobius"/>
    </source>
</evidence>
<protein>
    <submittedName>
        <fullName evidence="7">O-Antigen ligase</fullName>
    </submittedName>
</protein>
<name>A0A1M6JCC6_9BRAD</name>
<keyword evidence="7" id="KW-0436">Ligase</keyword>
<comment type="subcellular location">
    <subcellularLocation>
        <location evidence="1">Membrane</location>
        <topology evidence="1">Multi-pass membrane protein</topology>
    </subcellularLocation>
</comment>
<evidence type="ECO:0000259" key="6">
    <source>
        <dbReference type="Pfam" id="PF04932"/>
    </source>
</evidence>
<dbReference type="InterPro" id="IPR007016">
    <property type="entry name" value="O-antigen_ligase-rel_domated"/>
</dbReference>
<dbReference type="InterPro" id="IPR051533">
    <property type="entry name" value="WaaL-like"/>
</dbReference>
<dbReference type="Pfam" id="PF04932">
    <property type="entry name" value="Wzy_C"/>
    <property type="match status" value="1"/>
</dbReference>
<feature type="transmembrane region" description="Helical" evidence="5">
    <location>
        <begin position="420"/>
        <end position="439"/>
    </location>
</feature>
<sequence length="465" mass="50939">MIRSLSVPHSTSLGDRYILALSCVLLGYAMIGKGFAYLGLPPLFIGEIALLAGFVVVLRTGCLVAALATLPSLVLAATMIWVLLRTLPYVGAYGFDALRDSVVIMYGGFAFVIIALLLEDGRRINSMLRSFGAFLSIYGPTIPFIYALHHYMANYVPNWPGYNVPVLEIRSGEIAVHLTGAALFVLVGFRKVSSLWILFVLAGMMMASVSSRGALLAIVLPIIFAVLVLGKLRELALVIVVGLAIFATAYAVETTFRDRREARASSERSLSAQQIVDNVVSIVGQGGEQTEGTKTWRLEWWNIILANTMFGPNFWTGRGFGLNLADADGFRDGDHPDLPALRSPHNVHMTMLARAGVPGAALWLGFLTSWFAMMMHAMLTARRHGQTEWAGLFLFASCYAASFVINASFDVALEGPMQGIWFWCLIGFGIGTTMIYRYMQDNCLWKARLGRQLLPARARRGLPPA</sequence>
<organism evidence="7 8">
    <name type="scientific">Bradyrhizobium lablabi</name>
    <dbReference type="NCBI Taxonomy" id="722472"/>
    <lineage>
        <taxon>Bacteria</taxon>
        <taxon>Pseudomonadati</taxon>
        <taxon>Pseudomonadota</taxon>
        <taxon>Alphaproteobacteria</taxon>
        <taxon>Hyphomicrobiales</taxon>
        <taxon>Nitrobacteraceae</taxon>
        <taxon>Bradyrhizobium</taxon>
    </lineage>
</organism>
<evidence type="ECO:0000256" key="4">
    <source>
        <dbReference type="ARBA" id="ARBA00023136"/>
    </source>
</evidence>
<dbReference type="PANTHER" id="PTHR37422:SF13">
    <property type="entry name" value="LIPOPOLYSACCHARIDE BIOSYNTHESIS PROTEIN PA4999-RELATED"/>
    <property type="match status" value="1"/>
</dbReference>
<feature type="transmembrane region" description="Helical" evidence="5">
    <location>
        <begin position="17"/>
        <end position="36"/>
    </location>
</feature>
<gene>
    <name evidence="7" type="ORF">SAMN05444159_0632</name>
</gene>
<dbReference type="GO" id="GO:0016874">
    <property type="term" value="F:ligase activity"/>
    <property type="evidence" value="ECO:0007669"/>
    <property type="project" value="UniProtKB-KW"/>
</dbReference>
<evidence type="ECO:0000256" key="2">
    <source>
        <dbReference type="ARBA" id="ARBA00022692"/>
    </source>
</evidence>
<dbReference type="AlphaFoldDB" id="A0A1M6JCC6"/>
<feature type="transmembrane region" description="Helical" evidence="5">
    <location>
        <begin position="48"/>
        <end position="81"/>
    </location>
</feature>
<reference evidence="7 8" key="1">
    <citation type="submission" date="2016-11" db="EMBL/GenBank/DDBJ databases">
        <authorList>
            <person name="Jaros S."/>
            <person name="Januszkiewicz K."/>
            <person name="Wedrychowicz H."/>
        </authorList>
    </citation>
    <scope>NUCLEOTIDE SEQUENCE [LARGE SCALE GENOMIC DNA]</scope>
    <source>
        <strain evidence="7 8">GAS499</strain>
    </source>
</reference>
<evidence type="ECO:0000313" key="8">
    <source>
        <dbReference type="Proteomes" id="UP000189935"/>
    </source>
</evidence>
<feature type="transmembrane region" description="Helical" evidence="5">
    <location>
        <begin position="196"/>
        <end position="229"/>
    </location>
</feature>
<keyword evidence="3 5" id="KW-1133">Transmembrane helix</keyword>
<dbReference type="PANTHER" id="PTHR37422">
    <property type="entry name" value="TEICHURONIC ACID BIOSYNTHESIS PROTEIN TUAE"/>
    <property type="match status" value="1"/>
</dbReference>
<dbReference type="GO" id="GO:0016020">
    <property type="term" value="C:membrane"/>
    <property type="evidence" value="ECO:0007669"/>
    <property type="project" value="UniProtKB-SubCell"/>
</dbReference>
<feature type="domain" description="O-antigen ligase-related" evidence="6">
    <location>
        <begin position="198"/>
        <end position="364"/>
    </location>
</feature>
<feature type="transmembrane region" description="Helical" evidence="5">
    <location>
        <begin position="130"/>
        <end position="149"/>
    </location>
</feature>
<keyword evidence="4 5" id="KW-0472">Membrane</keyword>
<proteinExistence type="predicted"/>